<evidence type="ECO:0000313" key="3">
    <source>
        <dbReference type="Proteomes" id="UP001589646"/>
    </source>
</evidence>
<name>A0ABV5PS86_9ACTN</name>
<organism evidence="2 3">
    <name type="scientific">Nonomuraea roseola</name>
    <dbReference type="NCBI Taxonomy" id="46179"/>
    <lineage>
        <taxon>Bacteria</taxon>
        <taxon>Bacillati</taxon>
        <taxon>Actinomycetota</taxon>
        <taxon>Actinomycetes</taxon>
        <taxon>Streptosporangiales</taxon>
        <taxon>Streptosporangiaceae</taxon>
        <taxon>Nonomuraea</taxon>
    </lineage>
</organism>
<dbReference type="InterPro" id="IPR049511">
    <property type="entry name" value="PGH-like_rpt"/>
</dbReference>
<dbReference type="RefSeq" id="WP_379478983.1">
    <property type="nucleotide sequence ID" value="NZ_BAAAXC010000014.1"/>
</dbReference>
<reference evidence="2 3" key="1">
    <citation type="submission" date="2024-09" db="EMBL/GenBank/DDBJ databases">
        <authorList>
            <person name="Sun Q."/>
            <person name="Mori K."/>
        </authorList>
    </citation>
    <scope>NUCLEOTIDE SEQUENCE [LARGE SCALE GENOMIC DNA]</scope>
    <source>
        <strain evidence="2 3">JCM 3323</strain>
    </source>
</reference>
<comment type="caution">
    <text evidence="2">The sequence shown here is derived from an EMBL/GenBank/DDBJ whole genome shotgun (WGS) entry which is preliminary data.</text>
</comment>
<accession>A0ABV5PS86</accession>
<feature type="region of interest" description="Disordered" evidence="1">
    <location>
        <begin position="75"/>
        <end position="111"/>
    </location>
</feature>
<gene>
    <name evidence="2" type="ORF">ACFFRN_05605</name>
</gene>
<protein>
    <submittedName>
        <fullName evidence="2">Uncharacterized protein</fullName>
    </submittedName>
</protein>
<keyword evidence="3" id="KW-1185">Reference proteome</keyword>
<dbReference type="Proteomes" id="UP001589646">
    <property type="component" value="Unassembled WGS sequence"/>
</dbReference>
<dbReference type="EMBL" id="JBHMCE010000002">
    <property type="protein sequence ID" value="MFB9526085.1"/>
    <property type="molecule type" value="Genomic_DNA"/>
</dbReference>
<proteinExistence type="predicted"/>
<evidence type="ECO:0000313" key="2">
    <source>
        <dbReference type="EMBL" id="MFB9526085.1"/>
    </source>
</evidence>
<evidence type="ECO:0000256" key="1">
    <source>
        <dbReference type="SAM" id="MobiDB-lite"/>
    </source>
</evidence>
<sequence>MYASVWVKADGRFWATRHGIDSRTMDNEAQQKKREGYRLVSLGGFSAGHGKDAVPAFCPIWEKREAGPVITSLVAEHPGRPAPGGGGLLRPGRRESVRRAGGADGRARGAGWPRPSICCVSPCAWTAFPPGPTSWIPVRSPT</sequence>
<dbReference type="Pfam" id="PF17660">
    <property type="entry name" value="BTRD1"/>
    <property type="match status" value="1"/>
</dbReference>